<evidence type="ECO:0000313" key="2">
    <source>
        <dbReference type="EMBL" id="KAB7790968.1"/>
    </source>
</evidence>
<feature type="domain" description="Putative nitroreductase TM1586" evidence="1">
    <location>
        <begin position="2"/>
        <end position="227"/>
    </location>
</feature>
<gene>
    <name evidence="2" type="ORF">F7D09_0514</name>
</gene>
<dbReference type="Gene3D" id="3.40.109.10">
    <property type="entry name" value="NADH Oxidase"/>
    <property type="match status" value="1"/>
</dbReference>
<evidence type="ECO:0000313" key="3">
    <source>
        <dbReference type="Proteomes" id="UP000441772"/>
    </source>
</evidence>
<dbReference type="SUPFAM" id="SSF55469">
    <property type="entry name" value="FMN-dependent nitroreductase-like"/>
    <property type="match status" value="2"/>
</dbReference>
<evidence type="ECO:0000259" key="1">
    <source>
        <dbReference type="Pfam" id="PF14512"/>
    </source>
</evidence>
<proteinExistence type="predicted"/>
<name>A0A6I1GS20_9BIFI</name>
<dbReference type="InterPro" id="IPR029478">
    <property type="entry name" value="TM1586_NiRdase"/>
</dbReference>
<dbReference type="Pfam" id="PF14512">
    <property type="entry name" value="TM1586_NiRdase"/>
    <property type="match status" value="1"/>
</dbReference>
<dbReference type="RefSeq" id="WP_152233885.1">
    <property type="nucleotide sequence ID" value="NZ_JBHSKZ010000029.1"/>
</dbReference>
<dbReference type="AlphaFoldDB" id="A0A6I1GS20"/>
<dbReference type="InterPro" id="IPR000415">
    <property type="entry name" value="Nitroreductase-like"/>
</dbReference>
<dbReference type="GO" id="GO:0016491">
    <property type="term" value="F:oxidoreductase activity"/>
    <property type="evidence" value="ECO:0007669"/>
    <property type="project" value="InterPro"/>
</dbReference>
<sequence>MDIAEAMACRHAVRDYSDRPVAPDTLARLGEAVAQANRDGDLHIQLVGDGGNGTDAFGGCPTHYGRFRNVRHCIALIGRDDDNADAGDLDERVGYYGERLALTATMLGLDTSWVVLHEPDRHDGAWLIGDGERMPAAIAVGYGTRPGRPHRSKPIDQLGSTEHGGLDDAPDWFIMGLEAAALAPSALGKQPVHFTLLDDGTVRAEALDGVQSEICLGIARLHFEVGAGGLCRFC</sequence>
<dbReference type="EMBL" id="WBVT01000005">
    <property type="protein sequence ID" value="KAB7790968.1"/>
    <property type="molecule type" value="Genomic_DNA"/>
</dbReference>
<protein>
    <submittedName>
        <fullName evidence="2">Nitroreductase</fullName>
    </submittedName>
</protein>
<keyword evidence="3" id="KW-1185">Reference proteome</keyword>
<organism evidence="2 3">
    <name type="scientific">Bifidobacterium leontopitheci</name>
    <dbReference type="NCBI Taxonomy" id="2650774"/>
    <lineage>
        <taxon>Bacteria</taxon>
        <taxon>Bacillati</taxon>
        <taxon>Actinomycetota</taxon>
        <taxon>Actinomycetes</taxon>
        <taxon>Bifidobacteriales</taxon>
        <taxon>Bifidobacteriaceae</taxon>
        <taxon>Bifidobacterium</taxon>
    </lineage>
</organism>
<reference evidence="2 3" key="1">
    <citation type="submission" date="2019-09" db="EMBL/GenBank/DDBJ databases">
        <title>Characterization of the phylogenetic diversity of two novel species belonging to the genus Bifidobacterium: Bifidobacterium cebidarum sp. nov. and Bifidobacterium leontopitheci sp. nov.</title>
        <authorList>
            <person name="Lugli G.A."/>
            <person name="Duranti S."/>
            <person name="Milani C."/>
            <person name="Turroni F."/>
            <person name="Ventura M."/>
        </authorList>
    </citation>
    <scope>NUCLEOTIDE SEQUENCE [LARGE SCALE GENOMIC DNA]</scope>
    <source>
        <strain evidence="2 3">LMG 31471</strain>
    </source>
</reference>
<accession>A0A6I1GS20</accession>
<comment type="caution">
    <text evidence="2">The sequence shown here is derived from an EMBL/GenBank/DDBJ whole genome shotgun (WGS) entry which is preliminary data.</text>
</comment>
<dbReference type="Proteomes" id="UP000441772">
    <property type="component" value="Unassembled WGS sequence"/>
</dbReference>